<organism evidence="1">
    <name type="scientific">marine metagenome</name>
    <dbReference type="NCBI Taxonomy" id="408172"/>
    <lineage>
        <taxon>unclassified sequences</taxon>
        <taxon>metagenomes</taxon>
        <taxon>ecological metagenomes</taxon>
    </lineage>
</organism>
<dbReference type="AlphaFoldDB" id="A0A382ATJ4"/>
<accession>A0A382ATJ4</accession>
<gene>
    <name evidence="1" type="ORF">METZ01_LOCUS157623</name>
</gene>
<evidence type="ECO:0008006" key="2">
    <source>
        <dbReference type="Google" id="ProtNLM"/>
    </source>
</evidence>
<protein>
    <recommendedName>
        <fullName evidence="2">PglD N-terminal domain-containing protein</fullName>
    </recommendedName>
</protein>
<sequence length="62" mass="6799">MIVLVIGSNGNTATRVVRFLKEKSTLNPVAMIGDTEQRVKFDSIGLTNVLADLEYPIDHAIL</sequence>
<proteinExistence type="predicted"/>
<reference evidence="1" key="1">
    <citation type="submission" date="2018-05" db="EMBL/GenBank/DDBJ databases">
        <authorList>
            <person name="Lanie J.A."/>
            <person name="Ng W.-L."/>
            <person name="Kazmierczak K.M."/>
            <person name="Andrzejewski T.M."/>
            <person name="Davidsen T.M."/>
            <person name="Wayne K.J."/>
            <person name="Tettelin H."/>
            <person name="Glass J.I."/>
            <person name="Rusch D."/>
            <person name="Podicherti R."/>
            <person name="Tsui H.-C.T."/>
            <person name="Winkler M.E."/>
        </authorList>
    </citation>
    <scope>NUCLEOTIDE SEQUENCE</scope>
</reference>
<dbReference type="EMBL" id="UINC01026754">
    <property type="protein sequence ID" value="SVB04769.1"/>
    <property type="molecule type" value="Genomic_DNA"/>
</dbReference>
<evidence type="ECO:0000313" key="1">
    <source>
        <dbReference type="EMBL" id="SVB04769.1"/>
    </source>
</evidence>
<name>A0A382ATJ4_9ZZZZ</name>